<keyword evidence="2" id="KW-1185">Reference proteome</keyword>
<dbReference type="Proteomes" id="UP001056120">
    <property type="component" value="Linkage Group LG28"/>
</dbReference>
<reference evidence="1 2" key="2">
    <citation type="journal article" date="2022" name="Mol. Ecol. Resour.">
        <title>The genomes of chicory, endive, great burdock and yacon provide insights into Asteraceae paleo-polyploidization history and plant inulin production.</title>
        <authorList>
            <person name="Fan W."/>
            <person name="Wang S."/>
            <person name="Wang H."/>
            <person name="Wang A."/>
            <person name="Jiang F."/>
            <person name="Liu H."/>
            <person name="Zhao H."/>
            <person name="Xu D."/>
            <person name="Zhang Y."/>
        </authorList>
    </citation>
    <scope>NUCLEOTIDE SEQUENCE [LARGE SCALE GENOMIC DNA]</scope>
    <source>
        <strain evidence="2">cv. Yunnan</strain>
        <tissue evidence="1">Leaves</tissue>
    </source>
</reference>
<dbReference type="EMBL" id="CM042045">
    <property type="protein sequence ID" value="KAI3683806.1"/>
    <property type="molecule type" value="Genomic_DNA"/>
</dbReference>
<organism evidence="1 2">
    <name type="scientific">Smallanthus sonchifolius</name>
    <dbReference type="NCBI Taxonomy" id="185202"/>
    <lineage>
        <taxon>Eukaryota</taxon>
        <taxon>Viridiplantae</taxon>
        <taxon>Streptophyta</taxon>
        <taxon>Embryophyta</taxon>
        <taxon>Tracheophyta</taxon>
        <taxon>Spermatophyta</taxon>
        <taxon>Magnoliopsida</taxon>
        <taxon>eudicotyledons</taxon>
        <taxon>Gunneridae</taxon>
        <taxon>Pentapetalae</taxon>
        <taxon>asterids</taxon>
        <taxon>campanulids</taxon>
        <taxon>Asterales</taxon>
        <taxon>Asteraceae</taxon>
        <taxon>Asteroideae</taxon>
        <taxon>Heliantheae alliance</taxon>
        <taxon>Millerieae</taxon>
        <taxon>Smallanthus</taxon>
    </lineage>
</organism>
<evidence type="ECO:0000313" key="1">
    <source>
        <dbReference type="EMBL" id="KAI3683806.1"/>
    </source>
</evidence>
<protein>
    <submittedName>
        <fullName evidence="1">Uncharacterized protein</fullName>
    </submittedName>
</protein>
<reference evidence="2" key="1">
    <citation type="journal article" date="2022" name="Mol. Ecol. Resour.">
        <title>The genomes of chicory, endive, great burdock and yacon provide insights into Asteraceae palaeo-polyploidization history and plant inulin production.</title>
        <authorList>
            <person name="Fan W."/>
            <person name="Wang S."/>
            <person name="Wang H."/>
            <person name="Wang A."/>
            <person name="Jiang F."/>
            <person name="Liu H."/>
            <person name="Zhao H."/>
            <person name="Xu D."/>
            <person name="Zhang Y."/>
        </authorList>
    </citation>
    <scope>NUCLEOTIDE SEQUENCE [LARGE SCALE GENOMIC DNA]</scope>
    <source>
        <strain evidence="2">cv. Yunnan</strain>
    </source>
</reference>
<name>A0ACB8YEH3_9ASTR</name>
<accession>A0ACB8YEH3</accession>
<gene>
    <name evidence="1" type="ORF">L1987_84321</name>
</gene>
<sequence length="838" mass="95471">MNVDKPYSSISRAMKREKLMALIERRKNGGRRVLKRDDTDSESCVKERMKWKKLNSHFYKKLFQTGARKVKVLNHVNNMVVKESCSGSRRKKQRLCSGQGSGESFHLSRADNKIESGSVELSDFQSEVSTETHDHVLPYVNKLREYRNKGQNAVFFDGQDRLVKVVFFVLSLLDSMKKPILIIASSRALSSWEIEFSKWSKSINVVTYKGNKDIRSAIRETEFYGENGCVKFQVLLSSPDAIEEDMELLDHIKWELLVRDECQRSVFSTHYKKLYMLMADMKLLTISGEPLMLMADMKLLTVSGESVDIFQSYRNILSMIDCKYEKINTVADIEKINTLKERLSPFIAFECKFNTPDFEEYWVPVHLSSMQMEQYCSILASNLEALSSSSRKSSLHDILTQIQKCCDHPYLVDPTLRESSRKASLIDPLDADINVSGKMQLLDKLLLEIKQCGLRAVVLFQSAVNSEKISTGHFLDDVVHQRFGENSYVYIPGGKVLSKHENAKKKESLKTFNDVESDSFICLFDYGACHSSVRLSRVDVVILFNSEGNPLNDIKALRRITIDLPCERLNVIRFYSAFTIEEKALILSKQGTTVNYMSSSICHQLLAWGASYLFSKLQSCTESGSLSFIDDVAHELSSVLRNKIVNTGPTSRLMISKAQMQNGAYARSILLFGETETHTKENSSAFWSNLVKQSQHRPKNSCSRLPRKVQKSPGSWFAGENRSDATTSSSVRTKPRSKRKVNKKVRRKGTGTNRPFDPLLFNHTDAQLPELPSTSISDSAALNPRTNEGQQSQRDQSQPHTSSSTPLEAELERVQKEREQITKWHQDKVFFSIKKYFV</sequence>
<comment type="caution">
    <text evidence="1">The sequence shown here is derived from an EMBL/GenBank/DDBJ whole genome shotgun (WGS) entry which is preliminary data.</text>
</comment>
<proteinExistence type="predicted"/>
<evidence type="ECO:0000313" key="2">
    <source>
        <dbReference type="Proteomes" id="UP001056120"/>
    </source>
</evidence>